<name>A0ABY5IS96_9FLAO</name>
<evidence type="ECO:0000313" key="1">
    <source>
        <dbReference type="EMBL" id="UUC44417.1"/>
    </source>
</evidence>
<evidence type="ECO:0000313" key="2">
    <source>
        <dbReference type="Proteomes" id="UP001059844"/>
    </source>
</evidence>
<keyword evidence="2" id="KW-1185">Reference proteome</keyword>
<sequence>MQLYRREFNYSLYYFDSQYEEDDLYHDAKDFGQDKVKDIFKLSLNLYAEIYFLPKIENIDKSWPPYCDCRTIQTAKELYIALLYHKHYQWAGQVKIVEPEIKNTRVQSDSGIPFTYPGIVFFISEEEYENYKEEAKKIAESNDLEEHTEYEVLSQTRTEDLEKYMKLPVFIKEKIIPYFEDSDLYNISRKKAENGTIVFTQTIGNS</sequence>
<organism evidence="1 2">
    <name type="scientific">Flavobacterium cerinum</name>
    <dbReference type="NCBI Taxonomy" id="2502784"/>
    <lineage>
        <taxon>Bacteria</taxon>
        <taxon>Pseudomonadati</taxon>
        <taxon>Bacteroidota</taxon>
        <taxon>Flavobacteriia</taxon>
        <taxon>Flavobacteriales</taxon>
        <taxon>Flavobacteriaceae</taxon>
        <taxon>Flavobacterium</taxon>
    </lineage>
</organism>
<evidence type="ECO:0008006" key="3">
    <source>
        <dbReference type="Google" id="ProtNLM"/>
    </source>
</evidence>
<dbReference type="EMBL" id="CP101751">
    <property type="protein sequence ID" value="UUC44417.1"/>
    <property type="molecule type" value="Genomic_DNA"/>
</dbReference>
<protein>
    <recommendedName>
        <fullName evidence="3">DUF2971 domain-containing protein</fullName>
    </recommendedName>
</protein>
<gene>
    <name evidence="1" type="ORF">NOX80_12325</name>
</gene>
<dbReference type="RefSeq" id="WP_256550091.1">
    <property type="nucleotide sequence ID" value="NZ_CP101751.1"/>
</dbReference>
<reference evidence="1" key="1">
    <citation type="submission" date="2022-07" db="EMBL/GenBank/DDBJ databases">
        <title>Isolation, identification, and degradation of a PFOSA degrading strain from sewage treatment plant.</title>
        <authorList>
            <person name="Zhang L."/>
            <person name="Huo Y."/>
        </authorList>
    </citation>
    <scope>NUCLEOTIDE SEQUENCE</scope>
    <source>
        <strain evidence="1">C1</strain>
    </source>
</reference>
<dbReference type="Proteomes" id="UP001059844">
    <property type="component" value="Chromosome"/>
</dbReference>
<accession>A0ABY5IS96</accession>
<proteinExistence type="predicted"/>